<dbReference type="EMBL" id="JAYKXN010000001">
    <property type="protein sequence ID" value="KAK7318684.1"/>
    <property type="molecule type" value="Genomic_DNA"/>
</dbReference>
<gene>
    <name evidence="2" type="ORF">RJT34_03389</name>
</gene>
<evidence type="ECO:0000256" key="1">
    <source>
        <dbReference type="SAM" id="MobiDB-lite"/>
    </source>
</evidence>
<dbReference type="AlphaFoldDB" id="A0AAN9KMW4"/>
<evidence type="ECO:0000313" key="3">
    <source>
        <dbReference type="Proteomes" id="UP001359559"/>
    </source>
</evidence>
<protein>
    <submittedName>
        <fullName evidence="2">Uncharacterized protein</fullName>
    </submittedName>
</protein>
<dbReference type="Proteomes" id="UP001359559">
    <property type="component" value="Unassembled WGS sequence"/>
</dbReference>
<feature type="region of interest" description="Disordered" evidence="1">
    <location>
        <begin position="20"/>
        <end position="67"/>
    </location>
</feature>
<sequence length="88" mass="10104">MPRGLNLQLAHADENQERWRLRSPQLLTRTEGRRDGDEGNHYRDGATGTNDDGTARPPQAKERGGARVLKQYLGDKIRTRHYMGRMTM</sequence>
<accession>A0AAN9KMW4</accession>
<name>A0AAN9KMW4_CLITE</name>
<reference evidence="2 3" key="1">
    <citation type="submission" date="2024-01" db="EMBL/GenBank/DDBJ databases">
        <title>The genomes of 5 underutilized Papilionoideae crops provide insights into root nodulation and disease resistance.</title>
        <authorList>
            <person name="Yuan L."/>
        </authorList>
    </citation>
    <scope>NUCLEOTIDE SEQUENCE [LARGE SCALE GENOMIC DNA]</scope>
    <source>
        <strain evidence="2">LY-2023</strain>
        <tissue evidence="2">Leaf</tissue>
    </source>
</reference>
<evidence type="ECO:0000313" key="2">
    <source>
        <dbReference type="EMBL" id="KAK7318684.1"/>
    </source>
</evidence>
<feature type="compositionally biased region" description="Basic and acidic residues" evidence="1">
    <location>
        <begin position="30"/>
        <end position="44"/>
    </location>
</feature>
<comment type="caution">
    <text evidence="2">The sequence shown here is derived from an EMBL/GenBank/DDBJ whole genome shotgun (WGS) entry which is preliminary data.</text>
</comment>
<keyword evidence="3" id="KW-1185">Reference proteome</keyword>
<organism evidence="2 3">
    <name type="scientific">Clitoria ternatea</name>
    <name type="common">Butterfly pea</name>
    <dbReference type="NCBI Taxonomy" id="43366"/>
    <lineage>
        <taxon>Eukaryota</taxon>
        <taxon>Viridiplantae</taxon>
        <taxon>Streptophyta</taxon>
        <taxon>Embryophyta</taxon>
        <taxon>Tracheophyta</taxon>
        <taxon>Spermatophyta</taxon>
        <taxon>Magnoliopsida</taxon>
        <taxon>eudicotyledons</taxon>
        <taxon>Gunneridae</taxon>
        <taxon>Pentapetalae</taxon>
        <taxon>rosids</taxon>
        <taxon>fabids</taxon>
        <taxon>Fabales</taxon>
        <taxon>Fabaceae</taxon>
        <taxon>Papilionoideae</taxon>
        <taxon>50 kb inversion clade</taxon>
        <taxon>NPAAA clade</taxon>
        <taxon>indigoferoid/millettioid clade</taxon>
        <taxon>Phaseoleae</taxon>
        <taxon>Clitoria</taxon>
    </lineage>
</organism>
<proteinExistence type="predicted"/>